<evidence type="ECO:0000256" key="2">
    <source>
        <dbReference type="ARBA" id="ARBA00023128"/>
    </source>
</evidence>
<dbReference type="GO" id="GO:0005739">
    <property type="term" value="C:mitochondrion"/>
    <property type="evidence" value="ECO:0007669"/>
    <property type="project" value="UniProtKB-SubCell"/>
</dbReference>
<dbReference type="InterPro" id="IPR043502">
    <property type="entry name" value="DNA/RNA_pol_sf"/>
</dbReference>
<organism evidence="4 5">
    <name type="scientific">Neurospora tetrasperma (strain FGSC 2508 / ATCC MYA-4615 / P0657)</name>
    <dbReference type="NCBI Taxonomy" id="510951"/>
    <lineage>
        <taxon>Eukaryota</taxon>
        <taxon>Fungi</taxon>
        <taxon>Dikarya</taxon>
        <taxon>Ascomycota</taxon>
        <taxon>Pezizomycotina</taxon>
        <taxon>Sordariomycetes</taxon>
        <taxon>Sordariomycetidae</taxon>
        <taxon>Sordariales</taxon>
        <taxon>Sordariaceae</taxon>
        <taxon>Neurospora</taxon>
    </lineage>
</organism>
<dbReference type="InterPro" id="IPR043128">
    <property type="entry name" value="Rev_trsase/Diguanyl_cyclase"/>
</dbReference>
<keyword evidence="5" id="KW-1185">Reference proteome</keyword>
<accession>F8MJP0</accession>
<feature type="transmembrane region" description="Helical" evidence="3">
    <location>
        <begin position="6"/>
        <end position="24"/>
    </location>
</feature>
<dbReference type="SUPFAM" id="SSF56672">
    <property type="entry name" value="DNA/RNA polymerases"/>
    <property type="match status" value="1"/>
</dbReference>
<evidence type="ECO:0000313" key="4">
    <source>
        <dbReference type="EMBL" id="EGO57281.1"/>
    </source>
</evidence>
<name>F8MJP0_NEUT8</name>
<protein>
    <recommendedName>
        <fullName evidence="6">Reverse transcriptase domain-containing protein</fullName>
    </recommendedName>
</protein>
<dbReference type="AlphaFoldDB" id="F8MJP0"/>
<dbReference type="Proteomes" id="UP000008065">
    <property type="component" value="Unassembled WGS sequence"/>
</dbReference>
<keyword evidence="3" id="KW-0812">Transmembrane</keyword>
<dbReference type="EMBL" id="GL891304">
    <property type="protein sequence ID" value="EGO57281.1"/>
    <property type="molecule type" value="Genomic_DNA"/>
</dbReference>
<feature type="non-terminal residue" evidence="4">
    <location>
        <position position="1"/>
    </location>
</feature>
<dbReference type="VEuPathDB" id="FungiDB:NEUTE1DRAFT_41912"/>
<proteinExistence type="predicted"/>
<dbReference type="GeneID" id="20827820"/>
<gene>
    <name evidence="4" type="ORF">NEUTE1DRAFT_41912</name>
</gene>
<keyword evidence="3" id="KW-1133">Transmembrane helix</keyword>
<reference evidence="5" key="1">
    <citation type="journal article" date="2011" name="Genetics">
        <title>Massive changes in genome architecture accompany the transition to self-fertility in the filamentous fungus Neurospora tetrasperma.</title>
        <authorList>
            <person name="Ellison C.E."/>
            <person name="Stajich J.E."/>
            <person name="Jacobson D.J."/>
            <person name="Natvig D.O."/>
            <person name="Lapidus A."/>
            <person name="Foster B."/>
            <person name="Aerts A."/>
            <person name="Riley R."/>
            <person name="Lindquist E.A."/>
            <person name="Grigoriev I.V."/>
            <person name="Taylor J.W."/>
        </authorList>
    </citation>
    <scope>NUCLEOTIDE SEQUENCE [LARGE SCALE GENOMIC DNA]</scope>
    <source>
        <strain evidence="5">FGSC 2508 / P0657</strain>
    </source>
</reference>
<dbReference type="RefSeq" id="XP_009850277.1">
    <property type="nucleotide sequence ID" value="XM_009851975.1"/>
</dbReference>
<evidence type="ECO:0008006" key="6">
    <source>
        <dbReference type="Google" id="ProtNLM"/>
    </source>
</evidence>
<keyword evidence="2" id="KW-0496">Mitochondrion</keyword>
<dbReference type="Gene3D" id="3.30.70.270">
    <property type="match status" value="1"/>
</dbReference>
<evidence type="ECO:0000256" key="3">
    <source>
        <dbReference type="SAM" id="Phobius"/>
    </source>
</evidence>
<dbReference type="KEGG" id="nte:NEUTE1DRAFT41912"/>
<dbReference type="HOGENOM" id="CLU_000384_35_2_1"/>
<evidence type="ECO:0000256" key="1">
    <source>
        <dbReference type="ARBA" id="ARBA00004173"/>
    </source>
</evidence>
<dbReference type="Gene3D" id="3.10.10.10">
    <property type="entry name" value="HIV Type 1 Reverse Transcriptase, subunit A, domain 1"/>
    <property type="match status" value="1"/>
</dbReference>
<evidence type="ECO:0000313" key="5">
    <source>
        <dbReference type="Proteomes" id="UP000008065"/>
    </source>
</evidence>
<keyword evidence="3" id="KW-0472">Membrane</keyword>
<sequence>LDNNLVKIFIQLLILNVTSLILLVRKLEGSVRIYINYRGINNICVKNRYPLLLIKKTLDAIYKVK</sequence>
<comment type="subcellular location">
    <subcellularLocation>
        <location evidence="1">Mitochondrion</location>
    </subcellularLocation>
</comment>